<keyword evidence="3" id="KW-1185">Reference proteome</keyword>
<dbReference type="Proteomes" id="UP000192917">
    <property type="component" value="Unassembled WGS sequence"/>
</dbReference>
<organism evidence="2 3">
    <name type="scientific">Tistlia consotensis USBA 355</name>
    <dbReference type="NCBI Taxonomy" id="560819"/>
    <lineage>
        <taxon>Bacteria</taxon>
        <taxon>Pseudomonadati</taxon>
        <taxon>Pseudomonadota</taxon>
        <taxon>Alphaproteobacteria</taxon>
        <taxon>Rhodospirillales</taxon>
        <taxon>Rhodovibrionaceae</taxon>
        <taxon>Tistlia</taxon>
    </lineage>
</organism>
<gene>
    <name evidence="2" type="ORF">SAMN05428998_11761</name>
</gene>
<reference evidence="2 3" key="1">
    <citation type="submission" date="2017-04" db="EMBL/GenBank/DDBJ databases">
        <authorList>
            <person name="Afonso C.L."/>
            <person name="Miller P.J."/>
            <person name="Scott M.A."/>
            <person name="Spackman E."/>
            <person name="Goraichik I."/>
            <person name="Dimitrov K.M."/>
            <person name="Suarez D.L."/>
            <person name="Swayne D.E."/>
        </authorList>
    </citation>
    <scope>NUCLEOTIDE SEQUENCE [LARGE SCALE GENOMIC DNA]</scope>
    <source>
        <strain evidence="2 3">USBA 355</strain>
    </source>
</reference>
<dbReference type="RefSeq" id="WP_085124294.1">
    <property type="nucleotide sequence ID" value="NZ_FWZX01000017.1"/>
</dbReference>
<evidence type="ECO:0000313" key="3">
    <source>
        <dbReference type="Proteomes" id="UP000192917"/>
    </source>
</evidence>
<dbReference type="SUPFAM" id="SSF54593">
    <property type="entry name" value="Glyoxalase/Bleomycin resistance protein/Dihydroxybiphenyl dioxygenase"/>
    <property type="match status" value="1"/>
</dbReference>
<evidence type="ECO:0000313" key="2">
    <source>
        <dbReference type="EMBL" id="SMF48230.1"/>
    </source>
</evidence>
<dbReference type="PANTHER" id="PTHR36503:SF2">
    <property type="entry name" value="BLR2408 PROTEIN"/>
    <property type="match status" value="1"/>
</dbReference>
<dbReference type="CDD" id="cd09012">
    <property type="entry name" value="VOC_like"/>
    <property type="match status" value="1"/>
</dbReference>
<protein>
    <recommendedName>
        <fullName evidence="1">VOC domain-containing protein</fullName>
    </recommendedName>
</protein>
<dbReference type="STRING" id="560819.SAMN05428998_11761"/>
<sequence length="135" mass="15052">MSRKIFVNLPVRDLPRAMAFFEALGFHVNRQFTDETAACLVISEEIYAMLLTEAKFAGFTPKAIADAGKVTEVLTCLSCDSREEVDDLTGRALAAGGREPRPPQDHGFMYGRSFEDPDGHIWELVWMDPSAIRAE</sequence>
<dbReference type="PROSITE" id="PS51819">
    <property type="entry name" value="VOC"/>
    <property type="match status" value="1"/>
</dbReference>
<dbReference type="Pfam" id="PF00903">
    <property type="entry name" value="Glyoxalase"/>
    <property type="match status" value="1"/>
</dbReference>
<name>A0A1Y6C6N8_9PROT</name>
<dbReference type="InterPro" id="IPR037523">
    <property type="entry name" value="VOC_core"/>
</dbReference>
<dbReference type="PANTHER" id="PTHR36503">
    <property type="entry name" value="BLR2520 PROTEIN"/>
    <property type="match status" value="1"/>
</dbReference>
<feature type="domain" description="VOC" evidence="1">
    <location>
        <begin position="3"/>
        <end position="127"/>
    </location>
</feature>
<dbReference type="AlphaFoldDB" id="A0A1Y6C6N8"/>
<dbReference type="InterPro" id="IPR004360">
    <property type="entry name" value="Glyas_Fos-R_dOase_dom"/>
</dbReference>
<dbReference type="InterPro" id="IPR029068">
    <property type="entry name" value="Glyas_Bleomycin-R_OHBP_Dase"/>
</dbReference>
<evidence type="ECO:0000259" key="1">
    <source>
        <dbReference type="PROSITE" id="PS51819"/>
    </source>
</evidence>
<proteinExistence type="predicted"/>
<dbReference type="EMBL" id="FWZX01000017">
    <property type="protein sequence ID" value="SMF48230.1"/>
    <property type="molecule type" value="Genomic_DNA"/>
</dbReference>
<dbReference type="Gene3D" id="3.10.180.10">
    <property type="entry name" value="2,3-Dihydroxybiphenyl 1,2-Dioxygenase, domain 1"/>
    <property type="match status" value="1"/>
</dbReference>
<accession>A0A1Y6C6N8</accession>